<protein>
    <submittedName>
        <fullName evidence="2">Cupin domain-containing protein</fullName>
    </submittedName>
</protein>
<feature type="domain" description="ChrR-like cupin" evidence="1">
    <location>
        <begin position="21"/>
        <end position="119"/>
    </location>
</feature>
<accession>A0ABS7F427</accession>
<dbReference type="EMBL" id="JAHZUY010000034">
    <property type="protein sequence ID" value="MBW8270244.1"/>
    <property type="molecule type" value="Genomic_DNA"/>
</dbReference>
<evidence type="ECO:0000313" key="3">
    <source>
        <dbReference type="Proteomes" id="UP001519924"/>
    </source>
</evidence>
<dbReference type="PANTHER" id="PTHR40112">
    <property type="entry name" value="H2HPP ISOMERASE"/>
    <property type="match status" value="1"/>
</dbReference>
<evidence type="ECO:0000313" key="2">
    <source>
        <dbReference type="EMBL" id="MBW8270244.1"/>
    </source>
</evidence>
<dbReference type="Pfam" id="PF12973">
    <property type="entry name" value="Cupin_7"/>
    <property type="match status" value="1"/>
</dbReference>
<dbReference type="Gene3D" id="2.60.120.10">
    <property type="entry name" value="Jelly Rolls"/>
    <property type="match status" value="1"/>
</dbReference>
<dbReference type="SUPFAM" id="SSF51182">
    <property type="entry name" value="RmlC-like cupins"/>
    <property type="match status" value="1"/>
</dbReference>
<dbReference type="InterPro" id="IPR025979">
    <property type="entry name" value="ChrR-like_cupin_dom"/>
</dbReference>
<evidence type="ECO:0000259" key="1">
    <source>
        <dbReference type="Pfam" id="PF12973"/>
    </source>
</evidence>
<dbReference type="InterPro" id="IPR014710">
    <property type="entry name" value="RmlC-like_jellyroll"/>
</dbReference>
<dbReference type="InterPro" id="IPR011051">
    <property type="entry name" value="RmlC_Cupin_sf"/>
</dbReference>
<sequence length="152" mass="16844">MTAITPKATNHAGLGPHDSRFVRVADLPWEKAMFEGVEFKTLLMDRERGLMTVLLRMAPGARLPDHEHVLLEQTYVLEGRLVDRDGECGPGDFVYRPPGSRHEAWTPEGGLMLAVFQMPNKFFLPDGRVLDFVGGDWAEKWGEAARAAGIAG</sequence>
<dbReference type="RefSeq" id="WP_220117990.1">
    <property type="nucleotide sequence ID" value="NZ_JAHZUY010000034.1"/>
</dbReference>
<dbReference type="CDD" id="cd02237">
    <property type="entry name" value="cupin_DAD_ChrR"/>
    <property type="match status" value="1"/>
</dbReference>
<reference evidence="2 3" key="1">
    <citation type="submission" date="2021-08" db="EMBL/GenBank/DDBJ databases">
        <title>Caldovatus sediminis gen. nov., sp. nov., a moderately thermophilic bacterium isolated from a hot spring.</title>
        <authorList>
            <person name="Hu C.-J."/>
            <person name="Li W.-J."/>
            <person name="Xian W.-D."/>
        </authorList>
    </citation>
    <scope>NUCLEOTIDE SEQUENCE [LARGE SCALE GENOMIC DNA]</scope>
    <source>
        <strain evidence="2 3">SYSU G05006</strain>
    </source>
</reference>
<comment type="caution">
    <text evidence="2">The sequence shown here is derived from an EMBL/GenBank/DDBJ whole genome shotgun (WGS) entry which is preliminary data.</text>
</comment>
<keyword evidence="3" id="KW-1185">Reference proteome</keyword>
<dbReference type="PANTHER" id="PTHR40112:SF1">
    <property type="entry name" value="H2HPP ISOMERASE"/>
    <property type="match status" value="1"/>
</dbReference>
<proteinExistence type="predicted"/>
<dbReference type="Proteomes" id="UP001519924">
    <property type="component" value="Unassembled WGS sequence"/>
</dbReference>
<gene>
    <name evidence="2" type="ORF">K1J50_12185</name>
</gene>
<name>A0ABS7F427_9PROT</name>
<organism evidence="2 3">
    <name type="scientific">Caldovatus aquaticus</name>
    <dbReference type="NCBI Taxonomy" id="2865671"/>
    <lineage>
        <taxon>Bacteria</taxon>
        <taxon>Pseudomonadati</taxon>
        <taxon>Pseudomonadota</taxon>
        <taxon>Alphaproteobacteria</taxon>
        <taxon>Acetobacterales</taxon>
        <taxon>Roseomonadaceae</taxon>
        <taxon>Caldovatus</taxon>
    </lineage>
</organism>
<dbReference type="InterPro" id="IPR052535">
    <property type="entry name" value="Bacilysin_H2HPP_isomerase"/>
</dbReference>